<evidence type="ECO:0000313" key="4">
    <source>
        <dbReference type="Proteomes" id="UP000185479"/>
    </source>
</evidence>
<feature type="region of interest" description="Disordered" evidence="1">
    <location>
        <begin position="130"/>
        <end position="162"/>
    </location>
</feature>
<sequence length="162" mass="17164">MEYLNLLESTSEQVRAQAEGNSVVVSPTHVAAALSGKAHEVISVAGYPTGRHHSLIKASEARLAVYTGATEIWLAVDPQLEDSNELLSELVAVREACPQPVKLALIATNQAAVDAAEFAGFQRIVLHHAKREKAEPTDSAAPAKPAQGVRSALPTVDFDFSG</sequence>
<proteinExistence type="predicted"/>
<dbReference type="AlphaFoldDB" id="A0A1L7CJJ2"/>
<evidence type="ECO:0000313" key="5">
    <source>
        <dbReference type="Proteomes" id="UP000315353"/>
    </source>
</evidence>
<dbReference type="RefSeq" id="WP_075729028.1">
    <property type="nucleotide sequence ID" value="NZ_BJNB01000007.1"/>
</dbReference>
<dbReference type="GeneID" id="82879429"/>
<evidence type="ECO:0000313" key="2">
    <source>
        <dbReference type="EMBL" id="APT86026.1"/>
    </source>
</evidence>
<gene>
    <name evidence="3" type="ORF">CFL01nite_06950</name>
    <name evidence="2" type="ORF">CFLV_01670</name>
</gene>
<evidence type="ECO:0000313" key="3">
    <source>
        <dbReference type="EMBL" id="GEB97200.1"/>
    </source>
</evidence>
<dbReference type="SUPFAM" id="SSF51569">
    <property type="entry name" value="Aldolase"/>
    <property type="match status" value="1"/>
</dbReference>
<organism evidence="2 4">
    <name type="scientific">Corynebacterium flavescens</name>
    <dbReference type="NCBI Taxonomy" id="28028"/>
    <lineage>
        <taxon>Bacteria</taxon>
        <taxon>Bacillati</taxon>
        <taxon>Actinomycetota</taxon>
        <taxon>Actinomycetes</taxon>
        <taxon>Mycobacteriales</taxon>
        <taxon>Corynebacteriaceae</taxon>
        <taxon>Corynebacterium</taxon>
    </lineage>
</organism>
<dbReference type="InterPro" id="IPR013785">
    <property type="entry name" value="Aldolase_TIM"/>
</dbReference>
<dbReference type="EMBL" id="BJNB01000007">
    <property type="protein sequence ID" value="GEB97200.1"/>
    <property type="molecule type" value="Genomic_DNA"/>
</dbReference>
<dbReference type="OrthoDB" id="4421412at2"/>
<reference evidence="2 4" key="1">
    <citation type="submission" date="2014-08" db="EMBL/GenBank/DDBJ databases">
        <title>Complete genome sequence of Corynebacterium flavescens OJ8(T)(=DSM 20296(T)), isolated from cheese.</title>
        <authorList>
            <person name="Ruckert C."/>
            <person name="Albersmeier A."/>
            <person name="Winkler A."/>
            <person name="Kalinowski J."/>
        </authorList>
    </citation>
    <scope>NUCLEOTIDE SEQUENCE [LARGE SCALE GENOMIC DNA]</scope>
    <source>
        <strain evidence="2 4">OJ8</strain>
    </source>
</reference>
<dbReference type="Gene3D" id="3.20.20.70">
    <property type="entry name" value="Aldolase class I"/>
    <property type="match status" value="1"/>
</dbReference>
<evidence type="ECO:0000256" key="1">
    <source>
        <dbReference type="SAM" id="MobiDB-lite"/>
    </source>
</evidence>
<reference evidence="3 5" key="2">
    <citation type="submission" date="2019-06" db="EMBL/GenBank/DDBJ databases">
        <title>Whole genome shotgun sequence of Corynebacterium flavescens NBRC 14136.</title>
        <authorList>
            <person name="Hosoyama A."/>
            <person name="Uohara A."/>
            <person name="Ohji S."/>
            <person name="Ichikawa N."/>
        </authorList>
    </citation>
    <scope>NUCLEOTIDE SEQUENCE [LARGE SCALE GENOMIC DNA]</scope>
    <source>
        <strain evidence="3 5">NBRC 14136</strain>
    </source>
</reference>
<dbReference type="Proteomes" id="UP000185479">
    <property type="component" value="Chromosome"/>
</dbReference>
<keyword evidence="4" id="KW-1185">Reference proteome</keyword>
<protein>
    <submittedName>
        <fullName evidence="2">Uncharacterized protein</fullName>
    </submittedName>
</protein>
<dbReference type="Proteomes" id="UP000315353">
    <property type="component" value="Unassembled WGS sequence"/>
</dbReference>
<dbReference type="STRING" id="28028.CFLV_01670"/>
<dbReference type="EMBL" id="CP009246">
    <property type="protein sequence ID" value="APT86026.1"/>
    <property type="molecule type" value="Genomic_DNA"/>
</dbReference>
<dbReference type="KEGG" id="cfc:CFLV_01670"/>
<name>A0A1L7CJJ2_CORFL</name>
<accession>A0A1L7CJJ2</accession>